<name>A0A4C1YSK7_EUMVA</name>
<protein>
    <submittedName>
        <fullName evidence="2">Uncharacterized protein</fullName>
    </submittedName>
</protein>
<keyword evidence="3" id="KW-1185">Reference proteome</keyword>
<evidence type="ECO:0000313" key="3">
    <source>
        <dbReference type="Proteomes" id="UP000299102"/>
    </source>
</evidence>
<dbReference type="Proteomes" id="UP000299102">
    <property type="component" value="Unassembled WGS sequence"/>
</dbReference>
<reference evidence="2 3" key="1">
    <citation type="journal article" date="2019" name="Commun. Biol.">
        <title>The bagworm genome reveals a unique fibroin gene that provides high tensile strength.</title>
        <authorList>
            <person name="Kono N."/>
            <person name="Nakamura H."/>
            <person name="Ohtoshi R."/>
            <person name="Tomita M."/>
            <person name="Numata K."/>
            <person name="Arakawa K."/>
        </authorList>
    </citation>
    <scope>NUCLEOTIDE SEQUENCE [LARGE SCALE GENOMIC DNA]</scope>
</reference>
<keyword evidence="1" id="KW-0732">Signal</keyword>
<feature type="signal peptide" evidence="1">
    <location>
        <begin position="1"/>
        <end position="19"/>
    </location>
</feature>
<dbReference type="AlphaFoldDB" id="A0A4C1YSK7"/>
<feature type="chain" id="PRO_5020026248" evidence="1">
    <location>
        <begin position="20"/>
        <end position="160"/>
    </location>
</feature>
<dbReference type="EMBL" id="BGZK01001326">
    <property type="protein sequence ID" value="GBP77315.1"/>
    <property type="molecule type" value="Genomic_DNA"/>
</dbReference>
<comment type="caution">
    <text evidence="2">The sequence shown here is derived from an EMBL/GenBank/DDBJ whole genome shotgun (WGS) entry which is preliminary data.</text>
</comment>
<evidence type="ECO:0000256" key="1">
    <source>
        <dbReference type="SAM" id="SignalP"/>
    </source>
</evidence>
<sequence>MGGAIRIFGLICLWRATSAGVLPACGDDVTPFAMDPKEPDCYHNFTRYTFLRNPRGYDDEWRYRKEDACAVCIPLCSTSPPRYLDTAAYRRNCDEYLKIFGFLGNRKVWVRETAEAITYLAPQARKGGATKISLPVPKEEKCKFVMQEDDLIEKTCLVSR</sequence>
<evidence type="ECO:0000313" key="2">
    <source>
        <dbReference type="EMBL" id="GBP77315.1"/>
    </source>
</evidence>
<gene>
    <name evidence="2" type="ORF">EVAR_38133_1</name>
</gene>
<proteinExistence type="predicted"/>
<accession>A0A4C1YSK7</accession>
<organism evidence="2 3">
    <name type="scientific">Eumeta variegata</name>
    <name type="common">Bagworm moth</name>
    <name type="synonym">Eumeta japonica</name>
    <dbReference type="NCBI Taxonomy" id="151549"/>
    <lineage>
        <taxon>Eukaryota</taxon>
        <taxon>Metazoa</taxon>
        <taxon>Ecdysozoa</taxon>
        <taxon>Arthropoda</taxon>
        <taxon>Hexapoda</taxon>
        <taxon>Insecta</taxon>
        <taxon>Pterygota</taxon>
        <taxon>Neoptera</taxon>
        <taxon>Endopterygota</taxon>
        <taxon>Lepidoptera</taxon>
        <taxon>Glossata</taxon>
        <taxon>Ditrysia</taxon>
        <taxon>Tineoidea</taxon>
        <taxon>Psychidae</taxon>
        <taxon>Oiketicinae</taxon>
        <taxon>Eumeta</taxon>
    </lineage>
</organism>